<feature type="modified residue" description="4-aspartylphosphate" evidence="6">
    <location>
        <position position="55"/>
    </location>
</feature>
<evidence type="ECO:0000256" key="1">
    <source>
        <dbReference type="ARBA" id="ARBA00022553"/>
    </source>
</evidence>
<comment type="caution">
    <text evidence="10">The sequence shown here is derived from an EMBL/GenBank/DDBJ whole genome shotgun (WGS) entry which is preliminary data.</text>
</comment>
<dbReference type="PROSITE" id="PS51755">
    <property type="entry name" value="OMPR_PHOB"/>
    <property type="match status" value="1"/>
</dbReference>
<dbReference type="Gene3D" id="3.40.50.2300">
    <property type="match status" value="1"/>
</dbReference>
<keyword evidence="4 7" id="KW-0238">DNA-binding</keyword>
<evidence type="ECO:0000259" key="8">
    <source>
        <dbReference type="PROSITE" id="PS50110"/>
    </source>
</evidence>
<keyword evidence="1 6" id="KW-0597">Phosphoprotein</keyword>
<evidence type="ECO:0000256" key="3">
    <source>
        <dbReference type="ARBA" id="ARBA00023015"/>
    </source>
</evidence>
<dbReference type="Gene3D" id="1.10.10.10">
    <property type="entry name" value="Winged helix-like DNA-binding domain superfamily/Winged helix DNA-binding domain"/>
    <property type="match status" value="1"/>
</dbReference>
<protein>
    <submittedName>
        <fullName evidence="10">DNA-binding response regulator</fullName>
    </submittedName>
</protein>
<name>A0ABQ6YWN4_9ENTE</name>
<dbReference type="InterPro" id="IPR016032">
    <property type="entry name" value="Sig_transdc_resp-reg_C-effctor"/>
</dbReference>
<dbReference type="SMART" id="SM00448">
    <property type="entry name" value="REC"/>
    <property type="match status" value="1"/>
</dbReference>
<evidence type="ECO:0000256" key="7">
    <source>
        <dbReference type="PROSITE-ProRule" id="PRU01091"/>
    </source>
</evidence>
<feature type="domain" description="Response regulatory" evidence="8">
    <location>
        <begin position="6"/>
        <end position="119"/>
    </location>
</feature>
<evidence type="ECO:0000313" key="10">
    <source>
        <dbReference type="EMBL" id="KAF1301438.1"/>
    </source>
</evidence>
<dbReference type="Gene3D" id="6.10.250.690">
    <property type="match status" value="1"/>
</dbReference>
<dbReference type="PANTHER" id="PTHR48111">
    <property type="entry name" value="REGULATOR OF RPOS"/>
    <property type="match status" value="1"/>
</dbReference>
<feature type="DNA-binding region" description="OmpR/PhoB-type" evidence="7">
    <location>
        <begin position="130"/>
        <end position="225"/>
    </location>
</feature>
<dbReference type="Proteomes" id="UP000782705">
    <property type="component" value="Unassembled WGS sequence"/>
</dbReference>
<dbReference type="Pfam" id="PF00072">
    <property type="entry name" value="Response_reg"/>
    <property type="match status" value="1"/>
</dbReference>
<accession>A0ABQ6YWN4</accession>
<dbReference type="Pfam" id="PF00486">
    <property type="entry name" value="Trans_reg_C"/>
    <property type="match status" value="1"/>
</dbReference>
<evidence type="ECO:0000256" key="4">
    <source>
        <dbReference type="ARBA" id="ARBA00023125"/>
    </source>
</evidence>
<dbReference type="GO" id="GO:0003677">
    <property type="term" value="F:DNA binding"/>
    <property type="evidence" value="ECO:0007669"/>
    <property type="project" value="UniProtKB-KW"/>
</dbReference>
<dbReference type="InterPro" id="IPR001867">
    <property type="entry name" value="OmpR/PhoB-type_DNA-bd"/>
</dbReference>
<dbReference type="InterPro" id="IPR039420">
    <property type="entry name" value="WalR-like"/>
</dbReference>
<keyword evidence="5" id="KW-0804">Transcription</keyword>
<dbReference type="CDD" id="cd00383">
    <property type="entry name" value="trans_reg_C"/>
    <property type="match status" value="1"/>
</dbReference>
<evidence type="ECO:0000259" key="9">
    <source>
        <dbReference type="PROSITE" id="PS51755"/>
    </source>
</evidence>
<dbReference type="InterPro" id="IPR011006">
    <property type="entry name" value="CheY-like_superfamily"/>
</dbReference>
<dbReference type="InterPro" id="IPR036388">
    <property type="entry name" value="WH-like_DNA-bd_sf"/>
</dbReference>
<dbReference type="InterPro" id="IPR001789">
    <property type="entry name" value="Sig_transdc_resp-reg_receiver"/>
</dbReference>
<dbReference type="SMART" id="SM00862">
    <property type="entry name" value="Trans_reg_C"/>
    <property type="match status" value="1"/>
</dbReference>
<reference evidence="10 11" key="1">
    <citation type="submission" date="2016-06" db="EMBL/GenBank/DDBJ databases">
        <title>Four novel species of enterococci isolated from chicken manure.</title>
        <authorList>
            <person name="Van Tyne D."/>
        </authorList>
    </citation>
    <scope>NUCLEOTIDE SEQUENCE [LARGE SCALE GENOMIC DNA]</scope>
    <source>
        <strain evidence="10 11">CU12B</strain>
    </source>
</reference>
<dbReference type="SUPFAM" id="SSF46894">
    <property type="entry name" value="C-terminal effector domain of the bipartite response regulators"/>
    <property type="match status" value="1"/>
</dbReference>
<dbReference type="PANTHER" id="PTHR48111:SF21">
    <property type="entry name" value="DNA-BINDING DUAL MASTER TRANSCRIPTIONAL REGULATOR RPAA"/>
    <property type="match status" value="1"/>
</dbReference>
<keyword evidence="10" id="KW-0540">Nuclease</keyword>
<proteinExistence type="predicted"/>
<evidence type="ECO:0000313" key="11">
    <source>
        <dbReference type="Proteomes" id="UP000782705"/>
    </source>
</evidence>
<evidence type="ECO:0000256" key="5">
    <source>
        <dbReference type="ARBA" id="ARBA00023163"/>
    </source>
</evidence>
<keyword evidence="3" id="KW-0805">Transcription regulation</keyword>
<dbReference type="PROSITE" id="PS50110">
    <property type="entry name" value="RESPONSE_REGULATORY"/>
    <property type="match status" value="1"/>
</dbReference>
<evidence type="ECO:0000256" key="6">
    <source>
        <dbReference type="PROSITE-ProRule" id="PRU00169"/>
    </source>
</evidence>
<keyword evidence="10" id="KW-0378">Hydrolase</keyword>
<gene>
    <name evidence="10" type="ORF">BAU17_05800</name>
</gene>
<keyword evidence="10" id="KW-0255">Endonuclease</keyword>
<dbReference type="EMBL" id="MAEL01000057">
    <property type="protein sequence ID" value="KAF1301438.1"/>
    <property type="molecule type" value="Genomic_DNA"/>
</dbReference>
<dbReference type="SUPFAM" id="SSF52172">
    <property type="entry name" value="CheY-like"/>
    <property type="match status" value="1"/>
</dbReference>
<dbReference type="GO" id="GO:0004519">
    <property type="term" value="F:endonuclease activity"/>
    <property type="evidence" value="ECO:0007669"/>
    <property type="project" value="UniProtKB-KW"/>
</dbReference>
<sequence>MLMDKKILLIEDDTDLAKMIAIYLQREGFLTQIVTNGSYALEEIATYEPDLILLDLMLPGIDGLEILRQVRTTLTTPIIILSAKETEIDRVLGLKLGADDYVTKPFSIKELVARVESLFRRIDFFKPKKQPRIQFNDVSIDCLSKIVTKNRRVIELTAKEYQLLLFLIEHPHQVFSKEQLYQQVWAFDQFGDTNTVAVHIQKIREKLLETHSITTVRGAGYRFDGDVQ</sequence>
<evidence type="ECO:0000256" key="2">
    <source>
        <dbReference type="ARBA" id="ARBA00023012"/>
    </source>
</evidence>
<feature type="domain" description="OmpR/PhoB-type" evidence="9">
    <location>
        <begin position="130"/>
        <end position="225"/>
    </location>
</feature>
<keyword evidence="11" id="KW-1185">Reference proteome</keyword>
<keyword evidence="2" id="KW-0902">Two-component regulatory system</keyword>
<organism evidence="10 11">
    <name type="scientific">Candidatus Enterococcus willemsii</name>
    <dbReference type="NCBI Taxonomy" id="1857215"/>
    <lineage>
        <taxon>Bacteria</taxon>
        <taxon>Bacillati</taxon>
        <taxon>Bacillota</taxon>
        <taxon>Bacilli</taxon>
        <taxon>Lactobacillales</taxon>
        <taxon>Enterococcaceae</taxon>
        <taxon>Enterococcus</taxon>
    </lineage>
</organism>